<dbReference type="Pfam" id="PF08659">
    <property type="entry name" value="KR"/>
    <property type="match status" value="1"/>
</dbReference>
<dbReference type="InterPro" id="IPR001227">
    <property type="entry name" value="Ac_transferase_dom_sf"/>
</dbReference>
<dbReference type="Gene3D" id="3.40.47.10">
    <property type="match status" value="1"/>
</dbReference>
<dbReference type="InterPro" id="IPR050091">
    <property type="entry name" value="PKS_NRPS_Biosynth_Enz"/>
</dbReference>
<dbReference type="Gene3D" id="3.90.180.10">
    <property type="entry name" value="Medium-chain alcohol dehydrogenases, catalytic domain"/>
    <property type="match status" value="1"/>
</dbReference>
<keyword evidence="2" id="KW-0596">Phosphopantetheine</keyword>
<keyword evidence="6" id="KW-0511">Multifunctional enzyme</keyword>
<dbReference type="PROSITE" id="PS52004">
    <property type="entry name" value="KS3_2"/>
    <property type="match status" value="1"/>
</dbReference>
<keyword evidence="4" id="KW-0808">Transferase</keyword>
<evidence type="ECO:0000256" key="6">
    <source>
        <dbReference type="ARBA" id="ARBA00023268"/>
    </source>
</evidence>
<dbReference type="SMART" id="SM00825">
    <property type="entry name" value="PKS_KS"/>
    <property type="match status" value="1"/>
</dbReference>
<dbReference type="Gene3D" id="3.40.366.10">
    <property type="entry name" value="Malonyl-Coenzyme A Acyl Carrier Protein, domain 2"/>
    <property type="match status" value="1"/>
</dbReference>
<dbReference type="GO" id="GO:0016491">
    <property type="term" value="F:oxidoreductase activity"/>
    <property type="evidence" value="ECO:0007669"/>
    <property type="project" value="InterPro"/>
</dbReference>
<dbReference type="PANTHER" id="PTHR43775:SF22">
    <property type="entry name" value="SYNTHASE, PUTATIVE (JCVI)-RELATED"/>
    <property type="match status" value="1"/>
</dbReference>
<keyword evidence="7" id="KW-0012">Acyltransferase</keyword>
<dbReference type="SUPFAM" id="SSF47336">
    <property type="entry name" value="ACP-like"/>
    <property type="match status" value="1"/>
</dbReference>
<dbReference type="CDD" id="cd05274">
    <property type="entry name" value="KR_FAS_SDR_x"/>
    <property type="match status" value="1"/>
</dbReference>
<dbReference type="InterPro" id="IPR049551">
    <property type="entry name" value="PKS_DH_C"/>
</dbReference>
<dbReference type="Gene3D" id="1.10.1200.10">
    <property type="entry name" value="ACP-like"/>
    <property type="match status" value="1"/>
</dbReference>
<evidence type="ECO:0000256" key="9">
    <source>
        <dbReference type="PROSITE-ProRule" id="PRU01363"/>
    </source>
</evidence>
<dbReference type="CDD" id="cd00833">
    <property type="entry name" value="PKS"/>
    <property type="match status" value="1"/>
</dbReference>
<dbReference type="EMBL" id="CH476633">
    <property type="protein sequence ID" value="EDN93579.1"/>
    <property type="molecule type" value="Genomic_DNA"/>
</dbReference>
<dbReference type="SMART" id="SM00827">
    <property type="entry name" value="PKS_AT"/>
    <property type="match status" value="1"/>
</dbReference>
<dbReference type="InterPro" id="IPR023213">
    <property type="entry name" value="CAT-like_dom_sf"/>
</dbReference>
<dbReference type="InParanoid" id="A7EVT7"/>
<evidence type="ECO:0000256" key="8">
    <source>
        <dbReference type="PIRSR" id="PIRSR600542-1"/>
    </source>
</evidence>
<dbReference type="eggNOG" id="KOG3717">
    <property type="taxonomic scope" value="Eukaryota"/>
</dbReference>
<dbReference type="GO" id="GO:0004312">
    <property type="term" value="F:fatty acid synthase activity"/>
    <property type="evidence" value="ECO:0000318"/>
    <property type="project" value="GO_Central"/>
</dbReference>
<dbReference type="Pfam" id="PF14765">
    <property type="entry name" value="PS-DH"/>
    <property type="match status" value="1"/>
</dbReference>
<dbReference type="SUPFAM" id="SSF52777">
    <property type="entry name" value="CoA-dependent acyltransferases"/>
    <property type="match status" value="2"/>
</dbReference>
<dbReference type="eggNOG" id="KOG1202">
    <property type="taxonomic scope" value="Eukaryota"/>
</dbReference>
<feature type="region of interest" description="C-terminal hotdog fold" evidence="9">
    <location>
        <begin position="698"/>
        <end position="874"/>
    </location>
</feature>
<dbReference type="InterPro" id="IPR000542">
    <property type="entry name" value="Carn_acyl_trans"/>
</dbReference>
<dbReference type="Gene3D" id="3.40.50.720">
    <property type="entry name" value="NAD(P)-binding Rossmann-like Domain"/>
    <property type="match status" value="2"/>
</dbReference>
<evidence type="ECO:0000259" key="12">
    <source>
        <dbReference type="PROSITE" id="PS52019"/>
    </source>
</evidence>
<evidence type="ECO:0000259" key="10">
    <source>
        <dbReference type="PROSITE" id="PS50075"/>
    </source>
</evidence>
<feature type="domain" description="PKS/mFAS DH" evidence="12">
    <location>
        <begin position="550"/>
        <end position="874"/>
    </location>
</feature>
<dbReference type="GO" id="GO:0031177">
    <property type="term" value="F:phosphopantetheine binding"/>
    <property type="evidence" value="ECO:0007669"/>
    <property type="project" value="InterPro"/>
</dbReference>
<dbReference type="PROSITE" id="PS00440">
    <property type="entry name" value="ACYLTRANSF_C_2"/>
    <property type="match status" value="1"/>
</dbReference>
<keyword evidence="5" id="KW-0521">NADP</keyword>
<evidence type="ECO:0000256" key="5">
    <source>
        <dbReference type="ARBA" id="ARBA00022857"/>
    </source>
</evidence>
<evidence type="ECO:0000256" key="7">
    <source>
        <dbReference type="ARBA" id="ARBA00023315"/>
    </source>
</evidence>
<dbReference type="SUPFAM" id="SSF55048">
    <property type="entry name" value="Probable ACP-binding domain of malonyl-CoA ACP transacylase"/>
    <property type="match status" value="1"/>
</dbReference>
<dbReference type="SUPFAM" id="SSF50129">
    <property type="entry name" value="GroES-like"/>
    <property type="match status" value="1"/>
</dbReference>
<accession>A7EVT7</accession>
<dbReference type="SMART" id="SM00823">
    <property type="entry name" value="PKS_PP"/>
    <property type="match status" value="1"/>
</dbReference>
<dbReference type="InterPro" id="IPR042231">
    <property type="entry name" value="Cho/carn_acyl_trans_2"/>
</dbReference>
<reference evidence="14" key="1">
    <citation type="journal article" date="2011" name="PLoS Genet.">
        <title>Genomic analysis of the necrotrophic fungal pathogens Sclerotinia sclerotiorum and Botrytis cinerea.</title>
        <authorList>
            <person name="Amselem J."/>
            <person name="Cuomo C.A."/>
            <person name="van Kan J.A."/>
            <person name="Viaud M."/>
            <person name="Benito E.P."/>
            <person name="Couloux A."/>
            <person name="Coutinho P.M."/>
            <person name="de Vries R.P."/>
            <person name="Dyer P.S."/>
            <person name="Fillinger S."/>
            <person name="Fournier E."/>
            <person name="Gout L."/>
            <person name="Hahn M."/>
            <person name="Kohn L."/>
            <person name="Lapalu N."/>
            <person name="Plummer K.M."/>
            <person name="Pradier J.M."/>
            <person name="Quevillon E."/>
            <person name="Sharon A."/>
            <person name="Simon A."/>
            <person name="ten Have A."/>
            <person name="Tudzynski B."/>
            <person name="Tudzynski P."/>
            <person name="Wincker P."/>
            <person name="Andrew M."/>
            <person name="Anthouard V."/>
            <person name="Beever R.E."/>
            <person name="Beffa R."/>
            <person name="Benoit I."/>
            <person name="Bouzid O."/>
            <person name="Brault B."/>
            <person name="Chen Z."/>
            <person name="Choquer M."/>
            <person name="Collemare J."/>
            <person name="Cotton P."/>
            <person name="Danchin E.G."/>
            <person name="Da Silva C."/>
            <person name="Gautier A."/>
            <person name="Giraud C."/>
            <person name="Giraud T."/>
            <person name="Gonzalez C."/>
            <person name="Grossetete S."/>
            <person name="Guldener U."/>
            <person name="Henrissat B."/>
            <person name="Howlett B.J."/>
            <person name="Kodira C."/>
            <person name="Kretschmer M."/>
            <person name="Lappartient A."/>
            <person name="Leroch M."/>
            <person name="Levis C."/>
            <person name="Mauceli E."/>
            <person name="Neuveglise C."/>
            <person name="Oeser B."/>
            <person name="Pearson M."/>
            <person name="Poulain J."/>
            <person name="Poussereau N."/>
            <person name="Quesneville H."/>
            <person name="Rascle C."/>
            <person name="Schumacher J."/>
            <person name="Segurens B."/>
            <person name="Sexton A."/>
            <person name="Silva E."/>
            <person name="Sirven C."/>
            <person name="Soanes D.M."/>
            <person name="Talbot N.J."/>
            <person name="Templeton M."/>
            <person name="Yandava C."/>
            <person name="Yarden O."/>
            <person name="Zeng Q."/>
            <person name="Rollins J.A."/>
            <person name="Lebrun M.H."/>
            <person name="Dickman M."/>
        </authorList>
    </citation>
    <scope>NUCLEOTIDE SEQUENCE [LARGE SCALE GENOMIC DNA]</scope>
    <source>
        <strain evidence="14">ATCC 18683 / 1980 / Ss-1</strain>
    </source>
</reference>
<dbReference type="InterPro" id="IPR013968">
    <property type="entry name" value="PKS_KR"/>
</dbReference>
<evidence type="ECO:0000256" key="2">
    <source>
        <dbReference type="ARBA" id="ARBA00022450"/>
    </source>
</evidence>
<dbReference type="Pfam" id="PF02801">
    <property type="entry name" value="Ketoacyl-synt_C"/>
    <property type="match status" value="1"/>
</dbReference>
<dbReference type="Gene3D" id="3.40.50.150">
    <property type="entry name" value="Vaccinia Virus protein VP39"/>
    <property type="match status" value="1"/>
</dbReference>
<dbReference type="Pfam" id="PF00755">
    <property type="entry name" value="Carn_acyltransf"/>
    <property type="match status" value="1"/>
</dbReference>
<comment type="similarity">
    <text evidence="1">Belongs to the carnitine/choline acetyltransferase family.</text>
</comment>
<dbReference type="InterPro" id="IPR014043">
    <property type="entry name" value="Acyl_transferase_dom"/>
</dbReference>
<dbReference type="Gene3D" id="3.30.70.250">
    <property type="entry name" value="Malonyl-CoA ACP transacylase, ACP-binding"/>
    <property type="match status" value="1"/>
</dbReference>
<dbReference type="GO" id="GO:0044550">
    <property type="term" value="P:secondary metabolite biosynthetic process"/>
    <property type="evidence" value="ECO:0000318"/>
    <property type="project" value="GO_Central"/>
</dbReference>
<dbReference type="PANTHER" id="PTHR43775">
    <property type="entry name" value="FATTY ACID SYNTHASE"/>
    <property type="match status" value="1"/>
</dbReference>
<dbReference type="Proteomes" id="UP000001312">
    <property type="component" value="Unassembled WGS sequence"/>
</dbReference>
<dbReference type="Gene3D" id="3.10.129.110">
    <property type="entry name" value="Polyketide synthase dehydratase"/>
    <property type="match status" value="1"/>
</dbReference>
<dbReference type="OMA" id="ELRNWVM"/>
<dbReference type="InterPro" id="IPR011032">
    <property type="entry name" value="GroES-like_sf"/>
</dbReference>
<keyword evidence="3" id="KW-0597">Phosphoprotein</keyword>
<dbReference type="InterPro" id="IPR049900">
    <property type="entry name" value="PKS_mFAS_DH"/>
</dbReference>
<dbReference type="GO" id="GO:0006633">
    <property type="term" value="P:fatty acid biosynthetic process"/>
    <property type="evidence" value="ECO:0000318"/>
    <property type="project" value="GO_Central"/>
</dbReference>
<dbReference type="RefSeq" id="XP_001589724.1">
    <property type="nucleotide sequence ID" value="XM_001589674.1"/>
</dbReference>
<dbReference type="Pfam" id="PF00107">
    <property type="entry name" value="ADH_zinc_N"/>
    <property type="match status" value="1"/>
</dbReference>
<dbReference type="Pfam" id="PF00698">
    <property type="entry name" value="Acyl_transf_1"/>
    <property type="match status" value="1"/>
</dbReference>
<dbReference type="PROSITE" id="PS50075">
    <property type="entry name" value="CARRIER"/>
    <property type="match status" value="1"/>
</dbReference>
<dbReference type="InterPro" id="IPR013149">
    <property type="entry name" value="ADH-like_C"/>
</dbReference>
<dbReference type="SMART" id="SM00829">
    <property type="entry name" value="PKS_ER"/>
    <property type="match status" value="1"/>
</dbReference>
<dbReference type="InterPro" id="IPR009081">
    <property type="entry name" value="PP-bd_ACP"/>
</dbReference>
<dbReference type="InterPro" id="IPR029063">
    <property type="entry name" value="SAM-dependent_MTases_sf"/>
</dbReference>
<evidence type="ECO:0000256" key="1">
    <source>
        <dbReference type="ARBA" id="ARBA00005232"/>
    </source>
</evidence>
<gene>
    <name evidence="13" type="ORF">SS1G_09446</name>
</gene>
<dbReference type="InterPro" id="IPR020806">
    <property type="entry name" value="PKS_PP-bd"/>
</dbReference>
<feature type="domain" description="Carrier" evidence="10">
    <location>
        <begin position="1923"/>
        <end position="2000"/>
    </location>
</feature>
<sequence length="2597" mass="287019">MTSQIPVPIAIIGIACRLPGGVGNTDDLWDLLVDGRSAWSPVPTERFNEDAFYHPNPDNPGTTNHRGGHFITQDIAAFDASFFGISPIEASAMDPQQRILLETTYEAFEDAGIPFENVRGSNTGVFAAMFTRDYDRNLNRDPLDTPKYHTTGTGEAIIANRVSYTFDFKGPSMTLDTGCSGSMVALHQACRSLQFGESNMALASGVNLILNPDHMVGMSNLHMLNDSGRSFSFDERGSGYGRGEGVVTVLLKRLDDAISAGDNIRSVICNTAVNQDGRTNGITLPSSQAQESLIRLIYKNSGLDPCKIDYVEAHGTGTLAGDLAEIKTIKNVFCGDSRTTDLYVGSIKSSIGHLESSSGLAGLIKAVLCLERGFILPNSDFTQPKKGLLLDESRIKSLFSLVKELNGLEWRIAQPASTALQIALVDLLSSLNVTPQVVLGHSSGEIAAAYSAGFISQSEALKISYHRSFIGGLCKKLIPSKGAMLSAALSEEQVLPLLSSTRKGKVSLACVNSPSSTTLSGDEDAILEVQSMLNDLGVFSRKLKVDTAYHSHHMQKVSDKYLSSMGSIDVHDGSDVEFVSSVTAKGKKTDFGSEYWVQNLLSKVRFSDALEHYCATQNVAYELHGASSNHILVEIGPHSVLKSPIRQTITSKFDPFKYLYLPSLVRHKDATYSILELVRSLFDQGYPVDVDAANSMCRHKLKSPRYLPGLPTYPWDHSTKYWHESRLSKQHRLREHPYHDLVGAVRMLKMSKLKAVGSVKIPDVKSIMPSNYMQPHIIHPTTLDALLHTSLPLFSNTMGAGSVMPVSIGKISLRGDMNNKPEGELNSHTFLIPKGARSAIANLLVHDANDSDNQHPVLEISDLEIRGLGESQVSKLDLPRKFTYQVKWAPDIKHLSSHKESISLIECINCLHFKYSSLKILQTKSDSVEIASLILSTLERFQNNGIEFYDFSDTSDAMLKEISRKFPQCDQVLRSKTLDIDSDFEEQSIKPSTYDLVILVADNMEHISDTALLNTQKLLNPGGWVMIWSAASQPSTNVIQGRLAQSSFDGVQLLDHGDEVKRNILISRKAVPDSQSLTPIRVIGRDGTEDFANQVCTSLQESGCSAEYIEWGADLLEDDTIHVIIDNGQNPLLVKPSPQLFQQFVGLVGANKANILWISAHQDPSAADNPEKGLITGFVRSASAENADLNCITLDVQDAITSLPSDLLRTIKTILIESFSTSSPRGLLNEKEYVYRNGKLLIPRLIPDHGVNSWIARATGKPTVETIAYSTSGQMLNLDLETANIDENLYFVAEALSEDLASSEVQIAVKAQQMSRADNLVKLANSSTKEFPKHIRQFSGTVISTGNRLNSGLRVGDRVCGWSYNTKAHSSHVRIEEKNVIRLSSDISFRIGSTIPFSFMTAYHSLVELARLEKDQTILIHDASTAFGRAALALAQHIGAKIFATVLEVDDRENVARQFSLQAENIFYEQATNLKQNLFQLTNQAGVDVVLNFVKDTYNEDSFACVAKCGAYIHVGYPGESESGPESYTFKYRPMNNTTFFSFDLGSLMHTRPQKVVDLLQKSTALLHLSEERLDTQNYVSVAPGKLRDGFRLLSSQKHLNTVIVESDEHSQVQVINMNQHAQKLDKMTFDSNSTYIIAGGLGDLGQRICGLMAQRGAKSIVILSRRVANNDLMDSLRARLGGISPGCGLHSIVCDISSPSMVRNAASTIEKMNLPPVKGIVQSATVLQDVIIERMTLENFMTPLETKLDGTAYLLDTFKDADLDFFIMLSSLSGVIGTMGQANYDSGNLYQDTVAQNQKLSGTHIMTLDLGLIKNTSVYDGADGELRMQNLIRQGMIPVDLDELDAVLDYALSPQARKDRCKQVVVGIDGVSIAQAANSTPTTQSASFVHIRNTGEKVADLKETQNSVDRKQTISDAASLAEAHSILEEAIVQRVSHLISLDSSKIGLDTSLVDFGLDSLTAIELKNWIGNEFGAAIQASEILDERSVSSLAVRIAARSSLLHSNSNITSEAPVVVNGHGTNPGNNSPSFKVLPVPDLSSSLELHLASVRMFISETQLSQTVSVIQEFINGSGAELQKRLIEQRKETENWPHAKLYLRSRKPLNPYSIFYGTHVSSTIAHSQAERAAIISLSAWNFKQRMDTNNLEQDYLNEEPLCMDSLKWIFNANRIPQITMDKMRKHADNDYFVVLRRGHVFKVRLAKNMSQESTYLLLLKTFLTILRLSEEKIPAVATLTADERDSWAELREMVKGISPSNSAALEDIEASTFVMCLDDGSPETPTERCNQFLYSPSNRWSDKSFQFVVCENGTSGFICEHTMLDAASSAQINNFVTQYIMDYRPKAHSDEHANVQIDELLEEISFGTNSTIEKEIQRVEDNFGQVHDQPATYIQFYISTLGKKFLQSFKIPHRAGCHLVIQLASLFHFGKQYPCWEALTTMFFRLGRVDWMQVVSPAMYEFCASVAENQKSATELKALLREAASVHSSTMTKNGRGLGFLAHFHALEGMIAEDEPIPAFFEDPTWKMAWKWATKKIKTDSAAGFIYQEAGYLMPDPESFLVHYEVEDERCFFWIQGTGDHPRRFQEALERAAVVVRNLLEM</sequence>
<dbReference type="PROSITE" id="PS52019">
    <property type="entry name" value="PKS_MFAS_DH"/>
    <property type="match status" value="1"/>
</dbReference>
<proteinExistence type="inferred from homology"/>
<dbReference type="InterPro" id="IPR014031">
    <property type="entry name" value="Ketoacyl_synth_C"/>
</dbReference>
<dbReference type="InterPro" id="IPR057326">
    <property type="entry name" value="KR_dom"/>
</dbReference>
<dbReference type="GeneID" id="5485804"/>
<dbReference type="Pfam" id="PF23297">
    <property type="entry name" value="ACP_SdgA_C"/>
    <property type="match status" value="1"/>
</dbReference>
<comment type="caution">
    <text evidence="9">Lacks conserved residue(s) required for the propagation of feature annotation.</text>
</comment>
<dbReference type="SMART" id="SM00822">
    <property type="entry name" value="PKS_KR"/>
    <property type="match status" value="1"/>
</dbReference>
<dbReference type="InterPro" id="IPR020843">
    <property type="entry name" value="ER"/>
</dbReference>
<dbReference type="InterPro" id="IPR020841">
    <property type="entry name" value="PKS_Beta-ketoAc_synthase_dom"/>
</dbReference>
<evidence type="ECO:0000256" key="3">
    <source>
        <dbReference type="ARBA" id="ARBA00022553"/>
    </source>
</evidence>
<dbReference type="KEGG" id="ssl:SS1G_09446"/>
<keyword evidence="14" id="KW-1185">Reference proteome</keyword>
<evidence type="ECO:0000259" key="11">
    <source>
        <dbReference type="PROSITE" id="PS52004"/>
    </source>
</evidence>
<dbReference type="InterPro" id="IPR042104">
    <property type="entry name" value="PKS_dehydratase_sf"/>
</dbReference>
<feature type="region of interest" description="N-terminal hotdog fold" evidence="9">
    <location>
        <begin position="550"/>
        <end position="679"/>
    </location>
</feature>
<dbReference type="Gene3D" id="3.30.559.70">
    <property type="entry name" value="Choline/Carnitine o-acyltransferase, domain 2"/>
    <property type="match status" value="1"/>
</dbReference>
<organism evidence="13 14">
    <name type="scientific">Sclerotinia sclerotiorum (strain ATCC 18683 / 1980 / Ss-1)</name>
    <name type="common">White mold</name>
    <name type="synonym">Whetzelinia sclerotiorum</name>
    <dbReference type="NCBI Taxonomy" id="665079"/>
    <lineage>
        <taxon>Eukaryota</taxon>
        <taxon>Fungi</taxon>
        <taxon>Dikarya</taxon>
        <taxon>Ascomycota</taxon>
        <taxon>Pezizomycotina</taxon>
        <taxon>Leotiomycetes</taxon>
        <taxon>Helotiales</taxon>
        <taxon>Sclerotiniaceae</taxon>
        <taxon>Sclerotinia</taxon>
    </lineage>
</organism>
<evidence type="ECO:0000256" key="4">
    <source>
        <dbReference type="ARBA" id="ARBA00022679"/>
    </source>
</evidence>
<evidence type="ECO:0000313" key="13">
    <source>
        <dbReference type="EMBL" id="EDN93579.1"/>
    </source>
</evidence>
<feature type="domain" description="Ketosynthase family 3 (KS3)" evidence="11">
    <location>
        <begin position="6"/>
        <end position="441"/>
    </location>
</feature>
<dbReference type="CDD" id="cd05195">
    <property type="entry name" value="enoyl_red"/>
    <property type="match status" value="1"/>
</dbReference>
<protein>
    <submittedName>
        <fullName evidence="13">Uncharacterized protein</fullName>
    </submittedName>
</protein>
<name>A7EVT7_SCLS1</name>
<dbReference type="SUPFAM" id="SSF52151">
    <property type="entry name" value="FabD/lysophospholipase-like"/>
    <property type="match status" value="1"/>
</dbReference>
<dbReference type="InterPro" id="IPR016039">
    <property type="entry name" value="Thiolase-like"/>
</dbReference>
<dbReference type="HOGENOM" id="CLU_000022_31_2_1"/>
<dbReference type="InterPro" id="IPR016035">
    <property type="entry name" value="Acyl_Trfase/lysoPLipase"/>
</dbReference>
<dbReference type="Pfam" id="PF00109">
    <property type="entry name" value="ketoacyl-synt"/>
    <property type="match status" value="1"/>
</dbReference>
<dbReference type="InterPro" id="IPR036736">
    <property type="entry name" value="ACP-like_sf"/>
</dbReference>
<evidence type="ECO:0000313" key="14">
    <source>
        <dbReference type="Proteomes" id="UP000001312"/>
    </source>
</evidence>
<dbReference type="SUPFAM" id="SSF53901">
    <property type="entry name" value="Thiolase-like"/>
    <property type="match status" value="1"/>
</dbReference>
<dbReference type="SUPFAM" id="SSF51735">
    <property type="entry name" value="NAD(P)-binding Rossmann-fold domains"/>
    <property type="match status" value="2"/>
</dbReference>
<dbReference type="InterPro" id="IPR039551">
    <property type="entry name" value="Cho/carn_acyl_trans"/>
</dbReference>
<feature type="active site" description="Proton acceptor" evidence="8">
    <location>
        <position position="2316"/>
    </location>
</feature>
<dbReference type="InterPro" id="IPR036291">
    <property type="entry name" value="NAD(P)-bd_dom_sf"/>
</dbReference>
<dbReference type="Gene3D" id="3.30.559.10">
    <property type="entry name" value="Chloramphenicol acetyltransferase-like domain"/>
    <property type="match status" value="1"/>
</dbReference>
<dbReference type="InterPro" id="IPR016036">
    <property type="entry name" value="Malonyl_transacylase_ACP-bd"/>
</dbReference>
<dbReference type="InterPro" id="IPR014030">
    <property type="entry name" value="Ketoacyl_synth_N"/>
</dbReference>